<feature type="domain" description="Lincosamide nucleotidyltransferase-like C-terminal" evidence="1">
    <location>
        <begin position="153"/>
        <end position="244"/>
    </location>
</feature>
<accession>A0AAU7UBN0</accession>
<dbReference type="RefSeq" id="WP_350243817.1">
    <property type="nucleotide sequence ID" value="NZ_CP158299.1"/>
</dbReference>
<sequence length="270" mass="30619">MSGPDLASLDDLDRRIRDRLVQDPRVRCALTYGSRPQGLGDRYSDLEYYAWYAPGDAFDARRWVEAITPLLHFVVNPFGTPNAITPELHRIELHVEPLERMAAVQTWPNRRTRPDAMLIKDRGGQLRAALEQLAAQPVFTPDPPQQVLDQTLNWLAFSSAVLQRGERWRALELMTWVHGGLLRLSRMAEHAEQPLAVTRQAELQLSPARLERLARCTSGLDGLEQAWLAALHICRDLAAELQLDAHPELLTRLDAQLGAWLRLRTPPDRG</sequence>
<dbReference type="Gene3D" id="1.20.120.330">
    <property type="entry name" value="Nucleotidyltransferases domain 2"/>
    <property type="match status" value="1"/>
</dbReference>
<name>A0AAU7UBN0_9DEIO</name>
<dbReference type="AlphaFoldDB" id="A0AAU7UBN0"/>
<protein>
    <recommendedName>
        <fullName evidence="1">Lincosamide nucleotidyltransferase-like C-terminal domain-containing protein</fullName>
    </recommendedName>
</protein>
<dbReference type="InterPro" id="IPR043519">
    <property type="entry name" value="NT_sf"/>
</dbReference>
<proteinExistence type="predicted"/>
<dbReference type="KEGG" id="dsc:ABOD76_05570"/>
<evidence type="ECO:0000259" key="1">
    <source>
        <dbReference type="Pfam" id="PF21418"/>
    </source>
</evidence>
<dbReference type="Gene3D" id="3.30.460.10">
    <property type="entry name" value="Beta Polymerase, domain 2"/>
    <property type="match status" value="1"/>
</dbReference>
<evidence type="ECO:0000313" key="2">
    <source>
        <dbReference type="EMBL" id="XBV85775.1"/>
    </source>
</evidence>
<reference evidence="2" key="1">
    <citation type="submission" date="2024-06" db="EMBL/GenBank/DDBJ databases">
        <title>Draft Genome Sequence of Deinococcus sonorensis Type Strain KR-87, a Biofilm Producing Representative of the Genus Deinococcus.</title>
        <authorList>
            <person name="Boren L.S."/>
            <person name="Grosso R.A."/>
            <person name="Hugenberg-Cox A.N."/>
            <person name="Hill J.T.E."/>
            <person name="Albert C.M."/>
            <person name="Tuohy J.M."/>
        </authorList>
    </citation>
    <scope>NUCLEOTIDE SEQUENCE</scope>
    <source>
        <strain evidence="2">KR-87</strain>
    </source>
</reference>
<organism evidence="2">
    <name type="scientific">Deinococcus sonorensis KR-87</name>
    <dbReference type="NCBI Taxonomy" id="694439"/>
    <lineage>
        <taxon>Bacteria</taxon>
        <taxon>Thermotogati</taxon>
        <taxon>Deinococcota</taxon>
        <taxon>Deinococci</taxon>
        <taxon>Deinococcales</taxon>
        <taxon>Deinococcaceae</taxon>
        <taxon>Deinococcus</taxon>
    </lineage>
</organism>
<dbReference type="InterPro" id="IPR048495">
    <property type="entry name" value="LinB-like_C"/>
</dbReference>
<dbReference type="EMBL" id="CP158299">
    <property type="protein sequence ID" value="XBV85775.1"/>
    <property type="molecule type" value="Genomic_DNA"/>
</dbReference>
<dbReference type="Pfam" id="PF21418">
    <property type="entry name" value="LinB-like_C"/>
    <property type="match status" value="1"/>
</dbReference>
<gene>
    <name evidence="2" type="ORF">ABOD76_05570</name>
</gene>
<dbReference type="SUPFAM" id="SSF81301">
    <property type="entry name" value="Nucleotidyltransferase"/>
    <property type="match status" value="1"/>
</dbReference>